<accession>A0A3P6BCQ8</accession>
<dbReference type="EMBL" id="LR031872">
    <property type="protein sequence ID" value="VDD00126.1"/>
    <property type="molecule type" value="Genomic_DNA"/>
</dbReference>
<evidence type="ECO:0000313" key="2">
    <source>
        <dbReference type="EMBL" id="VDD00126.1"/>
    </source>
</evidence>
<name>A0A3P6BCQ8_BRAOL</name>
<protein>
    <submittedName>
        <fullName evidence="2">Uncharacterized protein</fullName>
    </submittedName>
</protein>
<sequence length="35" mass="3754">MGPLRHSSSRATHHALQEDSQLPAAAGEPCSKRAR</sequence>
<gene>
    <name evidence="2" type="ORF">BOLC3T20884H</name>
</gene>
<proteinExistence type="predicted"/>
<organism evidence="2">
    <name type="scientific">Brassica oleracea</name>
    <name type="common">Wild cabbage</name>
    <dbReference type="NCBI Taxonomy" id="3712"/>
    <lineage>
        <taxon>Eukaryota</taxon>
        <taxon>Viridiplantae</taxon>
        <taxon>Streptophyta</taxon>
        <taxon>Embryophyta</taxon>
        <taxon>Tracheophyta</taxon>
        <taxon>Spermatophyta</taxon>
        <taxon>Magnoliopsida</taxon>
        <taxon>eudicotyledons</taxon>
        <taxon>Gunneridae</taxon>
        <taxon>Pentapetalae</taxon>
        <taxon>rosids</taxon>
        <taxon>malvids</taxon>
        <taxon>Brassicales</taxon>
        <taxon>Brassicaceae</taxon>
        <taxon>Brassiceae</taxon>
        <taxon>Brassica</taxon>
    </lineage>
</organism>
<reference evidence="2" key="1">
    <citation type="submission" date="2018-11" db="EMBL/GenBank/DDBJ databases">
        <authorList>
            <consortium name="Genoscope - CEA"/>
            <person name="William W."/>
        </authorList>
    </citation>
    <scope>NUCLEOTIDE SEQUENCE</scope>
</reference>
<feature type="region of interest" description="Disordered" evidence="1">
    <location>
        <begin position="1"/>
        <end position="35"/>
    </location>
</feature>
<evidence type="ECO:0000256" key="1">
    <source>
        <dbReference type="SAM" id="MobiDB-lite"/>
    </source>
</evidence>
<dbReference type="AlphaFoldDB" id="A0A3P6BCQ8"/>